<protein>
    <submittedName>
        <fullName evidence="1">Uncharacterized protein</fullName>
    </submittedName>
</protein>
<gene>
    <name evidence="1" type="ORF">WMW72_13060</name>
</gene>
<proteinExistence type="predicted"/>
<accession>A0ABU9DJ11</accession>
<sequence>MQSDKAPQVIISMLDQALIARSSASYVLRDSWFRHTPRRLSL</sequence>
<reference evidence="1 2" key="1">
    <citation type="submission" date="2024-04" db="EMBL/GenBank/DDBJ databases">
        <title>draft genome sequnece of Paenibacillus filicis.</title>
        <authorList>
            <person name="Kim D.-U."/>
        </authorList>
    </citation>
    <scope>NUCLEOTIDE SEQUENCE [LARGE SCALE GENOMIC DNA]</scope>
    <source>
        <strain evidence="1 2">KACC14197</strain>
    </source>
</reference>
<dbReference type="EMBL" id="JBBPCC010000007">
    <property type="protein sequence ID" value="MEK8128831.1"/>
    <property type="molecule type" value="Genomic_DNA"/>
</dbReference>
<evidence type="ECO:0000313" key="1">
    <source>
        <dbReference type="EMBL" id="MEK8128831.1"/>
    </source>
</evidence>
<keyword evidence="2" id="KW-1185">Reference proteome</keyword>
<evidence type="ECO:0000313" key="2">
    <source>
        <dbReference type="Proteomes" id="UP001469365"/>
    </source>
</evidence>
<comment type="caution">
    <text evidence="1">The sequence shown here is derived from an EMBL/GenBank/DDBJ whole genome shotgun (WGS) entry which is preliminary data.</text>
</comment>
<dbReference type="Proteomes" id="UP001469365">
    <property type="component" value="Unassembled WGS sequence"/>
</dbReference>
<name>A0ABU9DJ11_9BACL</name>
<organism evidence="1 2">
    <name type="scientific">Paenibacillus filicis</name>
    <dbReference type="NCBI Taxonomy" id="669464"/>
    <lineage>
        <taxon>Bacteria</taxon>
        <taxon>Bacillati</taxon>
        <taxon>Bacillota</taxon>
        <taxon>Bacilli</taxon>
        <taxon>Bacillales</taxon>
        <taxon>Paenibacillaceae</taxon>
        <taxon>Paenibacillus</taxon>
    </lineage>
</organism>